<dbReference type="RefSeq" id="WP_344173086.1">
    <property type="nucleotide sequence ID" value="NZ_BAAARY010000013.1"/>
</dbReference>
<evidence type="ECO:0000256" key="7">
    <source>
        <dbReference type="ARBA" id="ARBA00022927"/>
    </source>
</evidence>
<evidence type="ECO:0000256" key="10">
    <source>
        <dbReference type="ARBA" id="ARBA00024202"/>
    </source>
</evidence>
<dbReference type="PANTHER" id="PTHR43386:SF2">
    <property type="entry name" value="OLIGOPEPTIDE TRANSPORT SYSTEM PERMEASE PROTEIN OPPC"/>
    <property type="match status" value="1"/>
</dbReference>
<keyword evidence="4" id="KW-0997">Cell inner membrane</keyword>
<proteinExistence type="inferred from homology"/>
<feature type="transmembrane region" description="Helical" evidence="12">
    <location>
        <begin position="253"/>
        <end position="273"/>
    </location>
</feature>
<evidence type="ECO:0000256" key="4">
    <source>
        <dbReference type="ARBA" id="ARBA00022519"/>
    </source>
</evidence>
<feature type="domain" description="ABC transmembrane type-1" evidence="13">
    <location>
        <begin position="84"/>
        <end position="273"/>
    </location>
</feature>
<evidence type="ECO:0000256" key="1">
    <source>
        <dbReference type="ARBA" id="ARBA00004429"/>
    </source>
</evidence>
<evidence type="ECO:0000313" key="14">
    <source>
        <dbReference type="EMBL" id="GAA2527544.1"/>
    </source>
</evidence>
<evidence type="ECO:0000256" key="12">
    <source>
        <dbReference type="RuleBase" id="RU363032"/>
    </source>
</evidence>
<comment type="similarity">
    <text evidence="10">Belongs to the binding-protein-dependent transport system permease family. OppBC subfamily.</text>
</comment>
<evidence type="ECO:0000256" key="2">
    <source>
        <dbReference type="ARBA" id="ARBA00022448"/>
    </source>
</evidence>
<keyword evidence="2 12" id="KW-0813">Transport</keyword>
<evidence type="ECO:0000256" key="3">
    <source>
        <dbReference type="ARBA" id="ARBA00022475"/>
    </source>
</evidence>
<dbReference type="InterPro" id="IPR000515">
    <property type="entry name" value="MetI-like"/>
</dbReference>
<feature type="transmembrane region" description="Helical" evidence="12">
    <location>
        <begin position="90"/>
        <end position="112"/>
    </location>
</feature>
<dbReference type="SUPFAM" id="SSF161098">
    <property type="entry name" value="MetI-like"/>
    <property type="match status" value="1"/>
</dbReference>
<evidence type="ECO:0000256" key="8">
    <source>
        <dbReference type="ARBA" id="ARBA00022989"/>
    </source>
</evidence>
<evidence type="ECO:0000256" key="11">
    <source>
        <dbReference type="ARBA" id="ARBA00072251"/>
    </source>
</evidence>
<dbReference type="Pfam" id="PF12911">
    <property type="entry name" value="OppC_N"/>
    <property type="match status" value="1"/>
</dbReference>
<keyword evidence="15" id="KW-1185">Reference proteome</keyword>
<dbReference type="EMBL" id="BAAARY010000013">
    <property type="protein sequence ID" value="GAA2527544.1"/>
    <property type="molecule type" value="Genomic_DNA"/>
</dbReference>
<sequence length="289" mass="30808">MPEPPVPARSQSRLVVRRFLRHRLAVASLATLTLIVLFAYVGGALWRYSHLDITPDNSQPPSWAHPFGTDSIGHDTLAQVMRGLQQSIKIAVLIAVIATVVGATWGAVAGYFGRLADTALMRAADVVLVVPGIAVAAALGASSSGRWWLISLIIGGLASAYVARVIRGIVLSLREQDFIEAARALGAGPGWIIVRHLIPNALGPLIVNATILVAGGILAETALSFIGFGVQSPDTSLGLLVSDARSAVRTRPWLFYTPGVFIVLVALTVNFIGDGLRDAFDPRQSRRRR</sequence>
<organism evidence="14 15">
    <name type="scientific">Pilimelia columellifera subsp. columellifera</name>
    <dbReference type="NCBI Taxonomy" id="706583"/>
    <lineage>
        <taxon>Bacteria</taxon>
        <taxon>Bacillati</taxon>
        <taxon>Actinomycetota</taxon>
        <taxon>Actinomycetes</taxon>
        <taxon>Micromonosporales</taxon>
        <taxon>Micromonosporaceae</taxon>
        <taxon>Pilimelia</taxon>
    </lineage>
</organism>
<feature type="transmembrane region" description="Helical" evidence="12">
    <location>
        <begin position="24"/>
        <end position="46"/>
    </location>
</feature>
<dbReference type="InterPro" id="IPR050366">
    <property type="entry name" value="BP-dependent_transpt_permease"/>
</dbReference>
<keyword evidence="5 12" id="KW-0812">Transmembrane</keyword>
<comment type="caution">
    <text evidence="14">The sequence shown here is derived from an EMBL/GenBank/DDBJ whole genome shotgun (WGS) entry which is preliminary data.</text>
</comment>
<name>A0ABN3NMS4_9ACTN</name>
<comment type="subcellular location">
    <subcellularLocation>
        <location evidence="1">Cell inner membrane</location>
        <topology evidence="1">Multi-pass membrane protein</topology>
    </subcellularLocation>
    <subcellularLocation>
        <location evidence="12">Cell membrane</location>
        <topology evidence="12">Multi-pass membrane protein</topology>
    </subcellularLocation>
</comment>
<evidence type="ECO:0000259" key="13">
    <source>
        <dbReference type="PROSITE" id="PS50928"/>
    </source>
</evidence>
<feature type="transmembrane region" description="Helical" evidence="12">
    <location>
        <begin position="119"/>
        <end position="141"/>
    </location>
</feature>
<feature type="transmembrane region" description="Helical" evidence="12">
    <location>
        <begin position="205"/>
        <end position="230"/>
    </location>
</feature>
<dbReference type="Proteomes" id="UP001499978">
    <property type="component" value="Unassembled WGS sequence"/>
</dbReference>
<protein>
    <recommendedName>
        <fullName evidence="11">Oligopeptide transport system permease protein OppC</fullName>
    </recommendedName>
</protein>
<keyword evidence="3" id="KW-1003">Cell membrane</keyword>
<dbReference type="CDD" id="cd06261">
    <property type="entry name" value="TM_PBP2"/>
    <property type="match status" value="1"/>
</dbReference>
<dbReference type="PANTHER" id="PTHR43386">
    <property type="entry name" value="OLIGOPEPTIDE TRANSPORT SYSTEM PERMEASE PROTEIN APPC"/>
    <property type="match status" value="1"/>
</dbReference>
<evidence type="ECO:0000256" key="9">
    <source>
        <dbReference type="ARBA" id="ARBA00023136"/>
    </source>
</evidence>
<keyword evidence="9 12" id="KW-0472">Membrane</keyword>
<dbReference type="Pfam" id="PF00528">
    <property type="entry name" value="BPD_transp_1"/>
    <property type="match status" value="1"/>
</dbReference>
<accession>A0ABN3NMS4</accession>
<keyword evidence="8 12" id="KW-1133">Transmembrane helix</keyword>
<dbReference type="InterPro" id="IPR035906">
    <property type="entry name" value="MetI-like_sf"/>
</dbReference>
<reference evidence="14 15" key="1">
    <citation type="journal article" date="2019" name="Int. J. Syst. Evol. Microbiol.">
        <title>The Global Catalogue of Microorganisms (GCM) 10K type strain sequencing project: providing services to taxonomists for standard genome sequencing and annotation.</title>
        <authorList>
            <consortium name="The Broad Institute Genomics Platform"/>
            <consortium name="The Broad Institute Genome Sequencing Center for Infectious Disease"/>
            <person name="Wu L."/>
            <person name="Ma J."/>
        </authorList>
    </citation>
    <scope>NUCLEOTIDE SEQUENCE [LARGE SCALE GENOMIC DNA]</scope>
    <source>
        <strain evidence="14 15">JCM 3367</strain>
    </source>
</reference>
<gene>
    <name evidence="14" type="ORF">GCM10010201_27940</name>
</gene>
<dbReference type="PROSITE" id="PS50928">
    <property type="entry name" value="ABC_TM1"/>
    <property type="match status" value="1"/>
</dbReference>
<evidence type="ECO:0000256" key="6">
    <source>
        <dbReference type="ARBA" id="ARBA00022856"/>
    </source>
</evidence>
<dbReference type="Gene3D" id="1.10.3720.10">
    <property type="entry name" value="MetI-like"/>
    <property type="match status" value="1"/>
</dbReference>
<evidence type="ECO:0000313" key="15">
    <source>
        <dbReference type="Proteomes" id="UP001499978"/>
    </source>
</evidence>
<dbReference type="InterPro" id="IPR025966">
    <property type="entry name" value="OppC_N"/>
</dbReference>
<feature type="transmembrane region" description="Helical" evidence="12">
    <location>
        <begin position="147"/>
        <end position="166"/>
    </location>
</feature>
<keyword evidence="7" id="KW-0653">Protein transport</keyword>
<keyword evidence="6" id="KW-0571">Peptide transport</keyword>
<evidence type="ECO:0000256" key="5">
    <source>
        <dbReference type="ARBA" id="ARBA00022692"/>
    </source>
</evidence>